<keyword evidence="1" id="KW-0812">Transmembrane</keyword>
<keyword evidence="1" id="KW-1133">Transmembrane helix</keyword>
<feature type="transmembrane region" description="Helical" evidence="1">
    <location>
        <begin position="116"/>
        <end position="134"/>
    </location>
</feature>
<dbReference type="EMBL" id="BSEC01000001">
    <property type="protein sequence ID" value="GLI94750.1"/>
    <property type="molecule type" value="Genomic_DNA"/>
</dbReference>
<evidence type="ECO:0000313" key="3">
    <source>
        <dbReference type="Proteomes" id="UP001144323"/>
    </source>
</evidence>
<evidence type="ECO:0000313" key="2">
    <source>
        <dbReference type="EMBL" id="GLI94750.1"/>
    </source>
</evidence>
<sequence length="143" mass="16210">MLWEIDWLFGVPMMIVTTMFHVCGLVLLGYTLVIFERRRKAPRSVSFFLFICMYMANVVILLHGVESIAWAILYMSLDAIPVTRDAVLYSLNAFTAYDHESALLAPEWRLLGSLEAMNGSLIFGLTTAFLFAALSQLRPVRRA</sequence>
<evidence type="ECO:0000256" key="1">
    <source>
        <dbReference type="SAM" id="Phobius"/>
    </source>
</evidence>
<name>A0A9W6GXL8_9HYPH</name>
<dbReference type="Proteomes" id="UP001144323">
    <property type="component" value="Unassembled WGS sequence"/>
</dbReference>
<keyword evidence="3" id="KW-1185">Reference proteome</keyword>
<dbReference type="RefSeq" id="WP_281804923.1">
    <property type="nucleotide sequence ID" value="NZ_BSEC01000001.1"/>
</dbReference>
<feature type="transmembrane region" description="Helical" evidence="1">
    <location>
        <begin position="47"/>
        <end position="73"/>
    </location>
</feature>
<organism evidence="2 3">
    <name type="scientific">Methylocystis echinoides</name>
    <dbReference type="NCBI Taxonomy" id="29468"/>
    <lineage>
        <taxon>Bacteria</taxon>
        <taxon>Pseudomonadati</taxon>
        <taxon>Pseudomonadota</taxon>
        <taxon>Alphaproteobacteria</taxon>
        <taxon>Hyphomicrobiales</taxon>
        <taxon>Methylocystaceae</taxon>
        <taxon>Methylocystis</taxon>
    </lineage>
</organism>
<comment type="caution">
    <text evidence="2">The sequence shown here is derived from an EMBL/GenBank/DDBJ whole genome shotgun (WGS) entry which is preliminary data.</text>
</comment>
<gene>
    <name evidence="2" type="ORF">LMG27198_37420</name>
</gene>
<evidence type="ECO:0008006" key="4">
    <source>
        <dbReference type="Google" id="ProtNLM"/>
    </source>
</evidence>
<keyword evidence="1" id="KW-0472">Membrane</keyword>
<accession>A0A9W6GXL8</accession>
<reference evidence="2" key="1">
    <citation type="journal article" date="2023" name="Int. J. Syst. Evol. Microbiol.">
        <title>Methylocystis iwaonis sp. nov., a type II methane-oxidizing bacterium from surface soil of a rice paddy field in Japan, and emended description of the genus Methylocystis (ex Whittenbury et al. 1970) Bowman et al. 1993.</title>
        <authorList>
            <person name="Kaise H."/>
            <person name="Sawadogo J.B."/>
            <person name="Alam M.S."/>
            <person name="Ueno C."/>
            <person name="Dianou D."/>
            <person name="Shinjo R."/>
            <person name="Asakawa S."/>
        </authorList>
    </citation>
    <scope>NUCLEOTIDE SEQUENCE</scope>
    <source>
        <strain evidence="2">LMG27198</strain>
    </source>
</reference>
<proteinExistence type="predicted"/>
<dbReference type="AlphaFoldDB" id="A0A9W6GXL8"/>
<protein>
    <recommendedName>
        <fullName evidence="4">Transmembrane protein</fullName>
    </recommendedName>
</protein>
<feature type="transmembrane region" description="Helical" evidence="1">
    <location>
        <begin position="12"/>
        <end position="35"/>
    </location>
</feature>